<evidence type="ECO:0000313" key="2">
    <source>
        <dbReference type="Proteomes" id="UP001157034"/>
    </source>
</evidence>
<proteinExistence type="predicted"/>
<sequence>MSASELPQITDDDMHRMMAAAQPYTVVVFHRGPHYRDEGARAIIWEHGRRNFALRAAGKLAVVCPIPDESELAGIGVFAANLAETEALMADDPAVQAGVLVSEAHAGRSFAGDALPAWG</sequence>
<protein>
    <recommendedName>
        <fullName evidence="3">YCII-related domain-containing protein</fullName>
    </recommendedName>
</protein>
<dbReference type="RefSeq" id="WP_284254939.1">
    <property type="nucleotide sequence ID" value="NZ_BAAAQO010000004.1"/>
</dbReference>
<gene>
    <name evidence="1" type="ORF">GCM10025881_31660</name>
</gene>
<dbReference type="Proteomes" id="UP001157034">
    <property type="component" value="Unassembled WGS sequence"/>
</dbReference>
<organism evidence="1 2">
    <name type="scientific">Pseudolysinimonas kribbensis</name>
    <dbReference type="NCBI Taxonomy" id="433641"/>
    <lineage>
        <taxon>Bacteria</taxon>
        <taxon>Bacillati</taxon>
        <taxon>Actinomycetota</taxon>
        <taxon>Actinomycetes</taxon>
        <taxon>Micrococcales</taxon>
        <taxon>Microbacteriaceae</taxon>
        <taxon>Pseudolysinimonas</taxon>
    </lineage>
</organism>
<evidence type="ECO:0008006" key="3">
    <source>
        <dbReference type="Google" id="ProtNLM"/>
    </source>
</evidence>
<keyword evidence="2" id="KW-1185">Reference proteome</keyword>
<accession>A0ABQ6K6R6</accession>
<name>A0ABQ6K6R6_9MICO</name>
<evidence type="ECO:0000313" key="1">
    <source>
        <dbReference type="EMBL" id="GMA96342.1"/>
    </source>
</evidence>
<reference evidence="2" key="1">
    <citation type="journal article" date="2019" name="Int. J. Syst. Evol. Microbiol.">
        <title>The Global Catalogue of Microorganisms (GCM) 10K type strain sequencing project: providing services to taxonomists for standard genome sequencing and annotation.</title>
        <authorList>
            <consortium name="The Broad Institute Genomics Platform"/>
            <consortium name="The Broad Institute Genome Sequencing Center for Infectious Disease"/>
            <person name="Wu L."/>
            <person name="Ma J."/>
        </authorList>
    </citation>
    <scope>NUCLEOTIDE SEQUENCE [LARGE SCALE GENOMIC DNA]</scope>
    <source>
        <strain evidence="2">NBRC 108894</strain>
    </source>
</reference>
<comment type="caution">
    <text evidence="1">The sequence shown here is derived from an EMBL/GenBank/DDBJ whole genome shotgun (WGS) entry which is preliminary data.</text>
</comment>
<dbReference type="EMBL" id="BSVB01000001">
    <property type="protein sequence ID" value="GMA96342.1"/>
    <property type="molecule type" value="Genomic_DNA"/>
</dbReference>